<dbReference type="PRINTS" id="PR00032">
    <property type="entry name" value="HTHARAC"/>
</dbReference>
<evidence type="ECO:0000313" key="5">
    <source>
        <dbReference type="EMBL" id="ODA31567.1"/>
    </source>
</evidence>
<protein>
    <recommendedName>
        <fullName evidence="4">HTH araC/xylS-type domain-containing protein</fullName>
    </recommendedName>
</protein>
<dbReference type="AlphaFoldDB" id="A0A1C3EE81"/>
<dbReference type="PROSITE" id="PS01124">
    <property type="entry name" value="HTH_ARAC_FAMILY_2"/>
    <property type="match status" value="1"/>
</dbReference>
<name>A0A1C3EE81_9GAMM</name>
<dbReference type="Gene3D" id="1.10.10.60">
    <property type="entry name" value="Homeodomain-like"/>
    <property type="match status" value="1"/>
</dbReference>
<keyword evidence="2" id="KW-0238">DNA-binding</keyword>
<dbReference type="PANTHER" id="PTHR47894">
    <property type="entry name" value="HTH-TYPE TRANSCRIPTIONAL REGULATOR GADX"/>
    <property type="match status" value="1"/>
</dbReference>
<keyword evidence="6" id="KW-1185">Reference proteome</keyword>
<evidence type="ECO:0000256" key="2">
    <source>
        <dbReference type="ARBA" id="ARBA00023125"/>
    </source>
</evidence>
<organism evidence="5 6">
    <name type="scientific">Veronia pacifica</name>
    <dbReference type="NCBI Taxonomy" id="1080227"/>
    <lineage>
        <taxon>Bacteria</taxon>
        <taxon>Pseudomonadati</taxon>
        <taxon>Pseudomonadota</taxon>
        <taxon>Gammaproteobacteria</taxon>
        <taxon>Vibrionales</taxon>
        <taxon>Vibrionaceae</taxon>
        <taxon>Veronia</taxon>
    </lineage>
</organism>
<dbReference type="Proteomes" id="UP000094936">
    <property type="component" value="Unassembled WGS sequence"/>
</dbReference>
<evidence type="ECO:0000256" key="3">
    <source>
        <dbReference type="ARBA" id="ARBA00023163"/>
    </source>
</evidence>
<gene>
    <name evidence="5" type="ORF">A8L45_16285</name>
</gene>
<dbReference type="GO" id="GO:0003700">
    <property type="term" value="F:DNA-binding transcription factor activity"/>
    <property type="evidence" value="ECO:0007669"/>
    <property type="project" value="InterPro"/>
</dbReference>
<sequence length="317" mass="36532">MTVESFLENTNIEWEELLNDKEFITFEQFSRLKARTVEVSGRPWVAFDIAKTILTSHHSSFGFGIAVCQTLGKAVSFITNFMCIRQKIFSSYSVEEPGGLKIVFTPTIELGEDEEYASIAVLTLFYQSVASIIGDKVENWVFTLSYPQPEWHQEYEKAMPDNHFLFGQSDVSIFIPNDYLNISSLTYEPDAYHIATSQCERIKKQQETKQDIVLRVRCVLLSSDNLFISLDDVASTLNMSTRTLIRKLKAEGSTYQLILDNIRKEFAIWYLTKSNMPIEKISDTLGYQEASNFSRTFKRWMNKTPSEFRLDAAKKKE</sequence>
<proteinExistence type="predicted"/>
<dbReference type="SUPFAM" id="SSF46689">
    <property type="entry name" value="Homeodomain-like"/>
    <property type="match status" value="1"/>
</dbReference>
<evidence type="ECO:0000313" key="6">
    <source>
        <dbReference type="Proteomes" id="UP000094936"/>
    </source>
</evidence>
<keyword evidence="1" id="KW-0805">Transcription regulation</keyword>
<dbReference type="InterPro" id="IPR009057">
    <property type="entry name" value="Homeodomain-like_sf"/>
</dbReference>
<feature type="domain" description="HTH araC/xylS-type" evidence="4">
    <location>
        <begin position="210"/>
        <end position="311"/>
    </location>
</feature>
<dbReference type="Pfam" id="PF12833">
    <property type="entry name" value="HTH_18"/>
    <property type="match status" value="1"/>
</dbReference>
<dbReference type="InterPro" id="IPR032687">
    <property type="entry name" value="AraC-type_N"/>
</dbReference>
<dbReference type="SMART" id="SM00342">
    <property type="entry name" value="HTH_ARAC"/>
    <property type="match status" value="1"/>
</dbReference>
<dbReference type="InterPro" id="IPR018060">
    <property type="entry name" value="HTH_AraC"/>
</dbReference>
<keyword evidence="3" id="KW-0804">Transcription</keyword>
<dbReference type="GO" id="GO:0000976">
    <property type="term" value="F:transcription cis-regulatory region binding"/>
    <property type="evidence" value="ECO:0007669"/>
    <property type="project" value="TreeGrafter"/>
</dbReference>
<dbReference type="PANTHER" id="PTHR47894:SF1">
    <property type="entry name" value="HTH-TYPE TRANSCRIPTIONAL REGULATOR VQSM"/>
    <property type="match status" value="1"/>
</dbReference>
<comment type="caution">
    <text evidence="5">The sequence shown here is derived from an EMBL/GenBank/DDBJ whole genome shotgun (WGS) entry which is preliminary data.</text>
</comment>
<reference evidence="5 6" key="1">
    <citation type="submission" date="2016-05" db="EMBL/GenBank/DDBJ databases">
        <title>Genomic Taxonomy of the Vibrionaceae.</title>
        <authorList>
            <person name="Gomez-Gil B."/>
            <person name="Enciso-Ibarra J."/>
        </authorList>
    </citation>
    <scope>NUCLEOTIDE SEQUENCE [LARGE SCALE GENOMIC DNA]</scope>
    <source>
        <strain evidence="5 6">CAIM 1920</strain>
    </source>
</reference>
<dbReference type="EMBL" id="LYBM01000033">
    <property type="protein sequence ID" value="ODA31567.1"/>
    <property type="molecule type" value="Genomic_DNA"/>
</dbReference>
<dbReference type="InterPro" id="IPR020449">
    <property type="entry name" value="Tscrpt_reg_AraC-type_HTH"/>
</dbReference>
<dbReference type="STRING" id="1080227.A8L45_16285"/>
<accession>A0A1C3EE81</accession>
<dbReference type="Pfam" id="PF12625">
    <property type="entry name" value="Arabinose_bd"/>
    <property type="match status" value="1"/>
</dbReference>
<dbReference type="GO" id="GO:0005829">
    <property type="term" value="C:cytosol"/>
    <property type="evidence" value="ECO:0007669"/>
    <property type="project" value="TreeGrafter"/>
</dbReference>
<evidence type="ECO:0000256" key="1">
    <source>
        <dbReference type="ARBA" id="ARBA00023015"/>
    </source>
</evidence>
<evidence type="ECO:0000259" key="4">
    <source>
        <dbReference type="PROSITE" id="PS01124"/>
    </source>
</evidence>